<dbReference type="SUPFAM" id="SSF47072">
    <property type="entry name" value="Cysteine alpha-hairpin motif"/>
    <property type="match status" value="1"/>
</dbReference>
<dbReference type="InterPro" id="IPR009069">
    <property type="entry name" value="Cys_alpha_HP_mot_SF"/>
</dbReference>
<organism evidence="6 7">
    <name type="scientific">Acaromyces ingoldii</name>
    <dbReference type="NCBI Taxonomy" id="215250"/>
    <lineage>
        <taxon>Eukaryota</taxon>
        <taxon>Fungi</taxon>
        <taxon>Dikarya</taxon>
        <taxon>Basidiomycota</taxon>
        <taxon>Ustilaginomycotina</taxon>
        <taxon>Exobasidiomycetes</taxon>
        <taxon>Exobasidiales</taxon>
        <taxon>Cryptobasidiaceae</taxon>
        <taxon>Acaromyces</taxon>
    </lineage>
</organism>
<accession>A0A316YP84</accession>
<dbReference type="Proteomes" id="UP000245768">
    <property type="component" value="Unassembled WGS sequence"/>
</dbReference>
<proteinExistence type="predicted"/>
<dbReference type="PANTHER" id="PTHR46811:SF1">
    <property type="entry name" value="COILED-COIL-HELIX-COILED-COIL-HELIX DOMAIN-CONTAINING PROTEIN 7"/>
    <property type="match status" value="1"/>
</dbReference>
<dbReference type="InterPro" id="IPR051040">
    <property type="entry name" value="COX23"/>
</dbReference>
<protein>
    <recommendedName>
        <fullName evidence="8">CHCH domain-containing protein</fullName>
    </recommendedName>
</protein>
<evidence type="ECO:0008006" key="8">
    <source>
        <dbReference type="Google" id="ProtNLM"/>
    </source>
</evidence>
<dbReference type="STRING" id="215250.A0A316YP84"/>
<evidence type="ECO:0000313" key="6">
    <source>
        <dbReference type="EMBL" id="PWN91197.1"/>
    </source>
</evidence>
<sequence length="83" mass="9549">MGRDLDPQGAQPEDFVKVMGGKTPSKYTDPCQKAAKLSMRCLEDNHYDRSKCTEAFTNYRKCKELWIAQRRSDRTSGRPDAFD</sequence>
<reference evidence="6 7" key="1">
    <citation type="journal article" date="2018" name="Mol. Biol. Evol.">
        <title>Broad Genomic Sampling Reveals a Smut Pathogenic Ancestry of the Fungal Clade Ustilaginomycotina.</title>
        <authorList>
            <person name="Kijpornyongpan T."/>
            <person name="Mondo S.J."/>
            <person name="Barry K."/>
            <person name="Sandor L."/>
            <person name="Lee J."/>
            <person name="Lipzen A."/>
            <person name="Pangilinan J."/>
            <person name="LaButti K."/>
            <person name="Hainaut M."/>
            <person name="Henrissat B."/>
            <person name="Grigoriev I.V."/>
            <person name="Spatafora J.W."/>
            <person name="Aime M.C."/>
        </authorList>
    </citation>
    <scope>NUCLEOTIDE SEQUENCE [LARGE SCALE GENOMIC DNA]</scope>
    <source>
        <strain evidence="6 7">MCA 4198</strain>
    </source>
</reference>
<dbReference type="PANTHER" id="PTHR46811">
    <property type="entry name" value="COILED-COIL-HELIX-COILED-COIL-HELIX DOMAIN-CONTAINING PROTEIN 7"/>
    <property type="match status" value="1"/>
</dbReference>
<dbReference type="GO" id="GO:0005758">
    <property type="term" value="C:mitochondrial intermembrane space"/>
    <property type="evidence" value="ECO:0007669"/>
    <property type="project" value="UniProtKB-SubCell"/>
</dbReference>
<evidence type="ECO:0000256" key="4">
    <source>
        <dbReference type="ARBA" id="ARBA00023157"/>
    </source>
</evidence>
<dbReference type="AlphaFoldDB" id="A0A316YP84"/>
<dbReference type="OrthoDB" id="9971592at2759"/>
<dbReference type="GeneID" id="37045810"/>
<dbReference type="PROSITE" id="PS51808">
    <property type="entry name" value="CHCH"/>
    <property type="match status" value="1"/>
</dbReference>
<name>A0A316YP84_9BASI</name>
<evidence type="ECO:0000256" key="5">
    <source>
        <dbReference type="SAM" id="MobiDB-lite"/>
    </source>
</evidence>
<keyword evidence="4" id="KW-1015">Disulfide bond</keyword>
<dbReference type="EMBL" id="KZ819635">
    <property type="protein sequence ID" value="PWN91197.1"/>
    <property type="molecule type" value="Genomic_DNA"/>
</dbReference>
<feature type="region of interest" description="Disordered" evidence="5">
    <location>
        <begin position="1"/>
        <end position="22"/>
    </location>
</feature>
<evidence type="ECO:0000313" key="7">
    <source>
        <dbReference type="Proteomes" id="UP000245768"/>
    </source>
</evidence>
<dbReference type="Gene3D" id="1.10.287.1130">
    <property type="entry name" value="CytochromE C oxidase copper chaperone"/>
    <property type="match status" value="1"/>
</dbReference>
<evidence type="ECO:0000256" key="1">
    <source>
        <dbReference type="ARBA" id="ARBA00003875"/>
    </source>
</evidence>
<dbReference type="RefSeq" id="XP_025378395.1">
    <property type="nucleotide sequence ID" value="XM_025523894.1"/>
</dbReference>
<keyword evidence="7" id="KW-1185">Reference proteome</keyword>
<dbReference type="InParanoid" id="A0A316YP84"/>
<comment type="function">
    <text evidence="1">Required for the assembly of cytochrome c oxidase.</text>
</comment>
<keyword evidence="3" id="KW-0496">Mitochondrion</keyword>
<dbReference type="GO" id="GO:0033108">
    <property type="term" value="P:mitochondrial respiratory chain complex assembly"/>
    <property type="evidence" value="ECO:0007669"/>
    <property type="project" value="TreeGrafter"/>
</dbReference>
<comment type="subcellular location">
    <subcellularLocation>
        <location evidence="2">Mitochondrion intermembrane space</location>
    </subcellularLocation>
</comment>
<evidence type="ECO:0000256" key="3">
    <source>
        <dbReference type="ARBA" id="ARBA00023128"/>
    </source>
</evidence>
<gene>
    <name evidence="6" type="ORF">FA10DRAFT_284140</name>
</gene>
<evidence type="ECO:0000256" key="2">
    <source>
        <dbReference type="ARBA" id="ARBA00004569"/>
    </source>
</evidence>